<keyword evidence="2 4" id="KW-0378">Hydrolase</keyword>
<evidence type="ECO:0000256" key="3">
    <source>
        <dbReference type="ARBA" id="ARBA00023080"/>
    </source>
</evidence>
<evidence type="ECO:0000256" key="2">
    <source>
        <dbReference type="ARBA" id="ARBA00022801"/>
    </source>
</evidence>
<comment type="cofactor">
    <cofactor evidence="1 4">
        <name>a divalent metal cation</name>
        <dbReference type="ChEBI" id="CHEBI:60240"/>
    </cofactor>
</comment>
<dbReference type="Pfam" id="PF02545">
    <property type="entry name" value="Maf"/>
    <property type="match status" value="1"/>
</dbReference>
<dbReference type="RefSeq" id="WP_115979006.1">
    <property type="nucleotide sequence ID" value="NZ_QOHR01000005.1"/>
</dbReference>
<organism evidence="5 6">
    <name type="scientific">Rhodosalinus sediminis</name>
    <dbReference type="NCBI Taxonomy" id="1940533"/>
    <lineage>
        <taxon>Bacteria</taxon>
        <taxon>Pseudomonadati</taxon>
        <taxon>Pseudomonadota</taxon>
        <taxon>Alphaproteobacteria</taxon>
        <taxon>Rhodobacterales</taxon>
        <taxon>Paracoccaceae</taxon>
        <taxon>Rhodosalinus</taxon>
    </lineage>
</organism>
<keyword evidence="3 4" id="KW-0546">Nucleotide metabolism</keyword>
<dbReference type="AlphaFoldDB" id="A0A3D9BWM5"/>
<sequence length="199" mass="21505">MAAPLLLASASEARARLLRAAGLKIEVVPARIDEVALRAGLAAEEATPRDVADALAEMKARKISDKHPGRLVLGADQVLDHRGTIVPKPETREGARAQLLALRGDRHQLLSAVVACRDGEPVWRQVGVARMLMRAFSDAFLDGYLERNWPTVATSAGAYRLEEEGARLFAAVTGDHFTVQGLPLLELLNWLATTGEIEA</sequence>
<reference evidence="5 6" key="1">
    <citation type="journal article" date="2017" name="Int. J. Syst. Evol. Microbiol.">
        <title>Rhodosalinus sediminis gen. nov., sp. nov., isolated from marine saltern.</title>
        <authorList>
            <person name="Guo L.Y."/>
            <person name="Ling S.K."/>
            <person name="Li C.M."/>
            <person name="Chen G.J."/>
            <person name="Du Z.J."/>
        </authorList>
    </citation>
    <scope>NUCLEOTIDE SEQUENCE [LARGE SCALE GENOMIC DNA]</scope>
    <source>
        <strain evidence="5 6">WDN1C137</strain>
    </source>
</reference>
<dbReference type="HAMAP" id="MF_00528">
    <property type="entry name" value="Maf"/>
    <property type="match status" value="1"/>
</dbReference>
<dbReference type="SUPFAM" id="SSF52972">
    <property type="entry name" value="ITPase-like"/>
    <property type="match status" value="1"/>
</dbReference>
<comment type="catalytic activity">
    <reaction evidence="4">
        <text>a ribonucleoside 5'-triphosphate + H2O = a ribonucleoside 5'-phosphate + diphosphate + H(+)</text>
        <dbReference type="Rhea" id="RHEA:23996"/>
        <dbReference type="ChEBI" id="CHEBI:15377"/>
        <dbReference type="ChEBI" id="CHEBI:15378"/>
        <dbReference type="ChEBI" id="CHEBI:33019"/>
        <dbReference type="ChEBI" id="CHEBI:58043"/>
        <dbReference type="ChEBI" id="CHEBI:61557"/>
        <dbReference type="EC" id="3.6.1.9"/>
    </reaction>
</comment>
<comment type="function">
    <text evidence="4">Nucleoside triphosphate pyrophosphatase. May have a dual role in cell division arrest and in preventing the incorporation of modified nucleotides into cellular nucleic acids.</text>
</comment>
<gene>
    <name evidence="5" type="ORF">DRV84_06150</name>
</gene>
<dbReference type="GO" id="GO:0047429">
    <property type="term" value="F:nucleoside triphosphate diphosphatase activity"/>
    <property type="evidence" value="ECO:0007669"/>
    <property type="project" value="UniProtKB-EC"/>
</dbReference>
<feature type="active site" description="Proton acceptor" evidence="4">
    <location>
        <position position="76"/>
    </location>
</feature>
<dbReference type="OrthoDB" id="9813962at2"/>
<protein>
    <recommendedName>
        <fullName evidence="4">Nucleoside triphosphate pyrophosphatase</fullName>
        <ecNumber evidence="4">3.6.1.9</ecNumber>
    </recommendedName>
    <alternativeName>
        <fullName evidence="4">Nucleotide pyrophosphatase</fullName>
        <shortName evidence="4">Nucleotide PPase</shortName>
    </alternativeName>
</protein>
<accession>A0A3D9BWM5</accession>
<dbReference type="EC" id="3.6.1.9" evidence="4"/>
<dbReference type="GO" id="GO:0005737">
    <property type="term" value="C:cytoplasm"/>
    <property type="evidence" value="ECO:0007669"/>
    <property type="project" value="UniProtKB-SubCell"/>
</dbReference>
<evidence type="ECO:0000256" key="4">
    <source>
        <dbReference type="HAMAP-Rule" id="MF_00528"/>
    </source>
</evidence>
<comment type="caution">
    <text evidence="5">The sequence shown here is derived from an EMBL/GenBank/DDBJ whole genome shotgun (WGS) entry which is preliminary data.</text>
</comment>
<dbReference type="PANTHER" id="PTHR43213:SF5">
    <property type="entry name" value="BIFUNCTIONAL DTTP_UTP PYROPHOSPHATASE_METHYLTRANSFERASE PROTEIN-RELATED"/>
    <property type="match status" value="1"/>
</dbReference>
<comment type="subcellular location">
    <subcellularLocation>
        <location evidence="4">Cytoplasm</location>
    </subcellularLocation>
</comment>
<dbReference type="PANTHER" id="PTHR43213">
    <property type="entry name" value="BIFUNCTIONAL DTTP/UTP PYROPHOSPHATASE/METHYLTRANSFERASE PROTEIN-RELATED"/>
    <property type="match status" value="1"/>
</dbReference>
<evidence type="ECO:0000256" key="1">
    <source>
        <dbReference type="ARBA" id="ARBA00001968"/>
    </source>
</evidence>
<dbReference type="GO" id="GO:0009117">
    <property type="term" value="P:nucleotide metabolic process"/>
    <property type="evidence" value="ECO:0007669"/>
    <property type="project" value="UniProtKB-KW"/>
</dbReference>
<dbReference type="Proteomes" id="UP000257131">
    <property type="component" value="Unassembled WGS sequence"/>
</dbReference>
<proteinExistence type="inferred from homology"/>
<comment type="similarity">
    <text evidence="4">Belongs to the Maf family.</text>
</comment>
<evidence type="ECO:0000313" key="6">
    <source>
        <dbReference type="Proteomes" id="UP000257131"/>
    </source>
</evidence>
<dbReference type="EMBL" id="QOHR01000005">
    <property type="protein sequence ID" value="REC57751.1"/>
    <property type="molecule type" value="Genomic_DNA"/>
</dbReference>
<dbReference type="InterPro" id="IPR003697">
    <property type="entry name" value="Maf-like"/>
</dbReference>
<dbReference type="PIRSF" id="PIRSF006305">
    <property type="entry name" value="Maf"/>
    <property type="match status" value="1"/>
</dbReference>
<keyword evidence="4" id="KW-0963">Cytoplasm</keyword>
<keyword evidence="6" id="KW-1185">Reference proteome</keyword>
<dbReference type="InterPro" id="IPR029001">
    <property type="entry name" value="ITPase-like_fam"/>
</dbReference>
<comment type="catalytic activity">
    <reaction evidence="4">
        <text>a 2'-deoxyribonucleoside 5'-triphosphate + H2O = a 2'-deoxyribonucleoside 5'-phosphate + diphosphate + H(+)</text>
        <dbReference type="Rhea" id="RHEA:44644"/>
        <dbReference type="ChEBI" id="CHEBI:15377"/>
        <dbReference type="ChEBI" id="CHEBI:15378"/>
        <dbReference type="ChEBI" id="CHEBI:33019"/>
        <dbReference type="ChEBI" id="CHEBI:61560"/>
        <dbReference type="ChEBI" id="CHEBI:65317"/>
        <dbReference type="EC" id="3.6.1.9"/>
    </reaction>
</comment>
<comment type="caution">
    <text evidence="4">Lacks conserved residue(s) required for the propagation of feature annotation.</text>
</comment>
<evidence type="ECO:0000313" key="5">
    <source>
        <dbReference type="EMBL" id="REC57751.1"/>
    </source>
</evidence>
<dbReference type="Gene3D" id="3.90.950.10">
    <property type="match status" value="1"/>
</dbReference>
<name>A0A3D9BWM5_9RHOB</name>